<evidence type="ECO:0000313" key="1">
    <source>
        <dbReference type="EMBL" id="AVZ77297.1"/>
    </source>
</evidence>
<dbReference type="EMBL" id="CP026304">
    <property type="protein sequence ID" value="AVZ77297.1"/>
    <property type="molecule type" value="Genomic_DNA"/>
</dbReference>
<protein>
    <recommendedName>
        <fullName evidence="3">XRE family transcriptional regulator</fullName>
    </recommendedName>
</protein>
<accession>A0A2R4TDX0</accession>
<reference evidence="1 2" key="1">
    <citation type="submission" date="2018-01" db="EMBL/GenBank/DDBJ databases">
        <title>Complete genome sequence of Streptomyces lunaelactis MM109T, a Ferroverdin A producer isolated from cave moonmilk deposits.</title>
        <authorList>
            <person name="Naome A."/>
            <person name="Martinet L."/>
            <person name="Maciejewska M."/>
            <person name="Anderssen S."/>
            <person name="Adam D."/>
            <person name="Tenconi E."/>
            <person name="Deflandre B."/>
            <person name="Arguelles-Arias A."/>
            <person name="Calusinska M."/>
            <person name="Copieters W."/>
            <person name="Karim L."/>
            <person name="Hanikenne M."/>
            <person name="Baurain D."/>
            <person name="van Wezel G."/>
            <person name="Smargiasso N."/>
            <person name="de Pauw E."/>
            <person name="Delfosse P."/>
            <person name="Rigali S."/>
        </authorList>
    </citation>
    <scope>NUCLEOTIDE SEQUENCE [LARGE SCALE GENOMIC DNA]</scope>
    <source>
        <strain evidence="1 2">MM109</strain>
    </source>
</reference>
<keyword evidence="2" id="KW-1185">Reference proteome</keyword>
<evidence type="ECO:0000313" key="2">
    <source>
        <dbReference type="Proteomes" id="UP000244201"/>
    </source>
</evidence>
<evidence type="ECO:0008006" key="3">
    <source>
        <dbReference type="Google" id="ProtNLM"/>
    </source>
</evidence>
<dbReference type="OrthoDB" id="3215106at2"/>
<organism evidence="1 2">
    <name type="scientific">Streptomyces lunaelactis</name>
    <dbReference type="NCBI Taxonomy" id="1535768"/>
    <lineage>
        <taxon>Bacteria</taxon>
        <taxon>Bacillati</taxon>
        <taxon>Actinomycetota</taxon>
        <taxon>Actinomycetes</taxon>
        <taxon>Kitasatosporales</taxon>
        <taxon>Streptomycetaceae</taxon>
        <taxon>Streptomyces</taxon>
    </lineage>
</organism>
<dbReference type="AlphaFoldDB" id="A0A2R4TDX0"/>
<dbReference type="Proteomes" id="UP000244201">
    <property type="component" value="Chromosome"/>
</dbReference>
<dbReference type="KEGG" id="slk:SLUN_08195"/>
<name>A0A2R4TDX0_9ACTN</name>
<gene>
    <name evidence="1" type="ORF">SLUN_08195</name>
</gene>
<proteinExistence type="predicted"/>
<sequence>MLAAADESAAWAQWAETTNVGEIALEQILADVQTLAGDYLTGDAVELFGRARRLRDRVFRLLEGHQPPQHSAELYVSVGYLCGLLAWISSDLGNLRAADTQGRTAWLCAEMSGHSELHAWVASTRSKVAFWDGRLRDAINHARRGASYHPRGSVGALLACQEADAWSKLGVADETQAALRRAAAAREALVGVDDIGGIFACPPARHENYAAGAHLRIGAYRDALTEADRALDHLRAQPVHAYGTEAQVHITRAAAFAGTDQPDGVMEALTPVLAMPPQQRLEPITRRMQDLGQFMAGSRAATGSATVAARRALEEWCLDSAPRQLALSSGEGAA</sequence>